<proteinExistence type="predicted"/>
<feature type="transmembrane region" description="Helical" evidence="1">
    <location>
        <begin position="64"/>
        <end position="87"/>
    </location>
</feature>
<evidence type="ECO:0000256" key="1">
    <source>
        <dbReference type="SAM" id="Phobius"/>
    </source>
</evidence>
<feature type="transmembrane region" description="Helical" evidence="1">
    <location>
        <begin position="32"/>
        <end position="58"/>
    </location>
</feature>
<reference evidence="2" key="1">
    <citation type="submission" date="2024-05" db="EMBL/GenBank/DDBJ databases">
        <title>Herbiconiux sp. A18JL235.</title>
        <authorList>
            <person name="Zhang G."/>
        </authorList>
    </citation>
    <scope>NUCLEOTIDE SEQUENCE</scope>
    <source>
        <strain evidence="2">A18JL235</strain>
    </source>
</reference>
<evidence type="ECO:0000313" key="2">
    <source>
        <dbReference type="EMBL" id="XDI05679.1"/>
    </source>
</evidence>
<keyword evidence="1" id="KW-0812">Transmembrane</keyword>
<gene>
    <name evidence="2" type="ORF">ABFY20_00905</name>
</gene>
<accession>A0AB39BHH1</accession>
<feature type="transmembrane region" description="Helical" evidence="1">
    <location>
        <begin position="99"/>
        <end position="120"/>
    </location>
</feature>
<dbReference type="EMBL" id="CP162511">
    <property type="protein sequence ID" value="XDI05679.1"/>
    <property type="molecule type" value="Genomic_DNA"/>
</dbReference>
<protein>
    <submittedName>
        <fullName evidence="2">Uncharacterized protein</fullName>
    </submittedName>
</protein>
<keyword evidence="1" id="KW-0472">Membrane</keyword>
<dbReference type="RefSeq" id="WP_368498068.1">
    <property type="nucleotide sequence ID" value="NZ_CP162511.1"/>
</dbReference>
<name>A0AB39BHH1_9MICO</name>
<keyword evidence="1" id="KW-1133">Transmembrane helix</keyword>
<organism evidence="2">
    <name type="scientific">Herbiconiux sp. A18JL235</name>
    <dbReference type="NCBI Taxonomy" id="3152363"/>
    <lineage>
        <taxon>Bacteria</taxon>
        <taxon>Bacillati</taxon>
        <taxon>Actinomycetota</taxon>
        <taxon>Actinomycetes</taxon>
        <taxon>Micrococcales</taxon>
        <taxon>Microbacteriaceae</taxon>
        <taxon>Herbiconiux</taxon>
    </lineage>
</organism>
<sequence>MTLPIDPALATSDADRTAERRRAELERHASSLFAAAALTTAVVCGATIVSGWFAGVLVDSWERLFWAGFVLAVVMVAVFAAAALPGGTDARRACTRITWLLRFGLVLFVASPVCCILALVGDFYRL</sequence>
<dbReference type="AlphaFoldDB" id="A0AB39BHH1"/>